<evidence type="ECO:0000313" key="1">
    <source>
        <dbReference type="EMBL" id="MBB4229774.1"/>
    </source>
</evidence>
<protein>
    <submittedName>
        <fullName evidence="1">Uncharacterized protein</fullName>
    </submittedName>
</protein>
<accession>A0ABR6IQF9</accession>
<name>A0ABR6IQF9_9HYPH</name>
<proteinExistence type="predicted"/>
<evidence type="ECO:0000313" key="2">
    <source>
        <dbReference type="Proteomes" id="UP000551353"/>
    </source>
</evidence>
<gene>
    <name evidence="1" type="ORF">GGD56_003625</name>
</gene>
<reference evidence="1 2" key="1">
    <citation type="submission" date="2020-08" db="EMBL/GenBank/DDBJ databases">
        <title>Genomic Encyclopedia of Type Strains, Phase IV (KMG-V): Genome sequencing to study the core and pangenomes of soil and plant-associated prokaryotes.</title>
        <authorList>
            <person name="Whitman W."/>
        </authorList>
    </citation>
    <scope>NUCLEOTIDE SEQUENCE [LARGE SCALE GENOMIC DNA]</scope>
    <source>
        <strain evidence="1 2">SEMIA 4087</strain>
    </source>
</reference>
<dbReference type="EMBL" id="JACIFX010000004">
    <property type="protein sequence ID" value="MBB4229774.1"/>
    <property type="molecule type" value="Genomic_DNA"/>
</dbReference>
<keyword evidence="2" id="KW-1185">Reference proteome</keyword>
<dbReference type="Proteomes" id="UP000551353">
    <property type="component" value="Unassembled WGS sequence"/>
</dbReference>
<comment type="caution">
    <text evidence="1">The sequence shown here is derived from an EMBL/GenBank/DDBJ whole genome shotgun (WGS) entry which is preliminary data.</text>
</comment>
<sequence length="34" mass="3572">MLNLQSSVILLVIKDDYALAGFGDGGNHHVESAS</sequence>
<organism evidence="1 2">
    <name type="scientific">Rhizobium mongolense</name>
    <dbReference type="NCBI Taxonomy" id="57676"/>
    <lineage>
        <taxon>Bacteria</taxon>
        <taxon>Pseudomonadati</taxon>
        <taxon>Pseudomonadota</taxon>
        <taxon>Alphaproteobacteria</taxon>
        <taxon>Hyphomicrobiales</taxon>
        <taxon>Rhizobiaceae</taxon>
        <taxon>Rhizobium/Agrobacterium group</taxon>
        <taxon>Rhizobium</taxon>
    </lineage>
</organism>